<accession>A0A090Z156</accession>
<comment type="caution">
    <text evidence="4">The sequence shown here is derived from an EMBL/GenBank/DDBJ whole genome shotgun (WGS) entry which is preliminary data.</text>
</comment>
<reference evidence="5 7" key="2">
    <citation type="submission" date="2018-08" db="EMBL/GenBank/DDBJ databases">
        <title>Bacillus clarus sp. nov. strain PS00077A.</title>
        <authorList>
            <person name="Mendez Acevedo M."/>
            <person name="Carroll L."/>
            <person name="Mukherjee M."/>
            <person name="Wiedmann M."/>
            <person name="Kovac J."/>
        </authorList>
    </citation>
    <scope>NUCLEOTIDE SEQUENCE [LARGE SCALE GENOMIC DNA]</scope>
    <source>
        <strain evidence="5 7">PS00077A</strain>
    </source>
</reference>
<evidence type="ECO:0000256" key="1">
    <source>
        <dbReference type="ARBA" id="ARBA00022722"/>
    </source>
</evidence>
<evidence type="ECO:0000313" key="7">
    <source>
        <dbReference type="Proteomes" id="UP000264294"/>
    </source>
</evidence>
<dbReference type="InterPro" id="IPR044925">
    <property type="entry name" value="His-Me_finger_sf"/>
</dbReference>
<dbReference type="AlphaFoldDB" id="A0A090Z156"/>
<reference evidence="4 6" key="1">
    <citation type="submission" date="2014-04" db="EMBL/GenBank/DDBJ databases">
        <authorList>
            <person name="Bishop-Lilly K.A."/>
            <person name="Broomall S.M."/>
            <person name="Chain P.S."/>
            <person name="Chertkov O."/>
            <person name="Coyne S.R."/>
            <person name="Daligault H.E."/>
            <person name="Davenport K.W."/>
            <person name="Erkkila T."/>
            <person name="Frey K.G."/>
            <person name="Gibbons H.S."/>
            <person name="Gu W."/>
            <person name="Jaissle J."/>
            <person name="Johnson S.L."/>
            <person name="Koroleva G.I."/>
            <person name="Ladner J.T."/>
            <person name="Lo C.-C."/>
            <person name="Minogue T.D."/>
            <person name="Munk C."/>
            <person name="Palacios G.F."/>
            <person name="Redden C.L."/>
            <person name="Rosenzweig C.N."/>
            <person name="Scholz M.B."/>
            <person name="Teshima H."/>
            <person name="Xu Y."/>
        </authorList>
    </citation>
    <scope>NUCLEOTIDE SEQUENCE [LARGE SCALE GENOMIC DNA]</scope>
    <source>
        <strain evidence="4 6">BHP</strain>
    </source>
</reference>
<keyword evidence="1" id="KW-0540">Nuclease</keyword>
<sequence length="313" mass="37278">MTQNQSNIPEDEFSTLLMSKSEQIEILNQLSKNKENIEKDTKEYFDEEAEKLTLDTYYKTINFEQLNPQELFKVLQHLLENTHNPVKYNPARFLYNWVDLQSNGKLKSIYSGKIRNPEEVITEDFNIITKRKNELDTLVANESFKKDELENHKKRIEHNNKLNCEHVVPQSWFNKQEPMRGDLHHLFACDPPCNSMRSNYPYHDFLDYEGENEIKGIRQECGKEERHLFEPEYAKGIVARATLYFLLRYPNKITNDREIEINIELLLKWHEKYPVSIYEKHRNQSIQEIQGNRNPLIDFPIHARKIDFSVISS</sequence>
<dbReference type="Pfam" id="PF04231">
    <property type="entry name" value="Endonuclease_1"/>
    <property type="match status" value="1"/>
</dbReference>
<feature type="coiled-coil region" evidence="3">
    <location>
        <begin position="20"/>
        <end position="47"/>
    </location>
</feature>
<dbReference type="GO" id="GO:0016787">
    <property type="term" value="F:hydrolase activity"/>
    <property type="evidence" value="ECO:0007669"/>
    <property type="project" value="UniProtKB-KW"/>
</dbReference>
<dbReference type="InterPro" id="IPR007346">
    <property type="entry name" value="Endonuclease-I"/>
</dbReference>
<dbReference type="SUPFAM" id="SSF54060">
    <property type="entry name" value="His-Me finger endonucleases"/>
    <property type="match status" value="1"/>
</dbReference>
<dbReference type="PANTHER" id="PTHR33607">
    <property type="entry name" value="ENDONUCLEASE-1"/>
    <property type="match status" value="1"/>
</dbReference>
<name>A0A090Z156_9BACI</name>
<dbReference type="PANTHER" id="PTHR33607:SF2">
    <property type="entry name" value="ENDONUCLEASE-1"/>
    <property type="match status" value="1"/>
</dbReference>
<dbReference type="EMBL" id="JMQC01000008">
    <property type="protein sequence ID" value="KFN04063.1"/>
    <property type="molecule type" value="Genomic_DNA"/>
</dbReference>
<protein>
    <submittedName>
        <fullName evidence="4 5">Endonuclease I</fullName>
    </submittedName>
</protein>
<organism evidence="4 6">
    <name type="scientific">Bacillus clarus</name>
    <dbReference type="NCBI Taxonomy" id="2338372"/>
    <lineage>
        <taxon>Bacteria</taxon>
        <taxon>Bacillati</taxon>
        <taxon>Bacillota</taxon>
        <taxon>Bacilli</taxon>
        <taxon>Bacillales</taxon>
        <taxon>Bacillaceae</taxon>
        <taxon>Bacillus</taxon>
        <taxon>Bacillus cereus group</taxon>
    </lineage>
</organism>
<keyword evidence="4" id="KW-0255">Endonuclease</keyword>
<dbReference type="Proteomes" id="UP000029389">
    <property type="component" value="Unassembled WGS sequence"/>
</dbReference>
<evidence type="ECO:0000313" key="4">
    <source>
        <dbReference type="EMBL" id="KFN04063.1"/>
    </source>
</evidence>
<gene>
    <name evidence="5" type="ORF">D0U04_14210</name>
    <name evidence="4" type="ORF">DJ93_5350</name>
</gene>
<keyword evidence="2" id="KW-0378">Hydrolase</keyword>
<keyword evidence="7" id="KW-1185">Reference proteome</keyword>
<evidence type="ECO:0000256" key="2">
    <source>
        <dbReference type="ARBA" id="ARBA00022801"/>
    </source>
</evidence>
<keyword evidence="3" id="KW-0175">Coiled coil</keyword>
<dbReference type="Proteomes" id="UP000264294">
    <property type="component" value="Unassembled WGS sequence"/>
</dbReference>
<dbReference type="PATRIC" id="fig|1405.8.peg.5517"/>
<evidence type="ECO:0000313" key="6">
    <source>
        <dbReference type="Proteomes" id="UP000029389"/>
    </source>
</evidence>
<evidence type="ECO:0000313" key="5">
    <source>
        <dbReference type="EMBL" id="RFT66364.1"/>
    </source>
</evidence>
<dbReference type="EMBL" id="QVOD01000015">
    <property type="protein sequence ID" value="RFT66364.1"/>
    <property type="molecule type" value="Genomic_DNA"/>
</dbReference>
<dbReference type="RefSeq" id="WP_042984068.1">
    <property type="nucleotide sequence ID" value="NZ_JMQC01000008.1"/>
</dbReference>
<dbReference type="GO" id="GO:0004519">
    <property type="term" value="F:endonuclease activity"/>
    <property type="evidence" value="ECO:0007669"/>
    <property type="project" value="UniProtKB-KW"/>
</dbReference>
<proteinExistence type="predicted"/>
<evidence type="ECO:0000256" key="3">
    <source>
        <dbReference type="SAM" id="Coils"/>
    </source>
</evidence>